<keyword evidence="2 5" id="KW-0145">Chemotaxis</keyword>
<dbReference type="HAMAP" id="MF_00099">
    <property type="entry name" value="CheB_chemtxs"/>
    <property type="match status" value="1"/>
</dbReference>
<dbReference type="OrthoDB" id="9793421at2"/>
<dbReference type="EC" id="3.1.1.61" evidence="5"/>
<evidence type="ECO:0000256" key="7">
    <source>
        <dbReference type="PROSITE-ProRule" id="PRU00169"/>
    </source>
</evidence>
<dbReference type="Gene3D" id="3.40.50.2300">
    <property type="match status" value="1"/>
</dbReference>
<dbReference type="Gene3D" id="3.40.50.180">
    <property type="entry name" value="Methylesterase CheB, C-terminal domain"/>
    <property type="match status" value="1"/>
</dbReference>
<evidence type="ECO:0000259" key="9">
    <source>
        <dbReference type="PROSITE" id="PS50122"/>
    </source>
</evidence>
<protein>
    <recommendedName>
        <fullName evidence="5">Protein-glutamate methylesterase/protein-glutamine glutaminase</fullName>
        <ecNumber evidence="5">3.1.1.61</ecNumber>
        <ecNumber evidence="5">3.5.1.44</ecNumber>
    </recommendedName>
</protein>
<proteinExistence type="inferred from homology"/>
<keyword evidence="1 5" id="KW-0963">Cytoplasm</keyword>
<comment type="subcellular location">
    <subcellularLocation>
        <location evidence="5">Cytoplasm</location>
    </subcellularLocation>
</comment>
<evidence type="ECO:0000256" key="4">
    <source>
        <dbReference type="ARBA" id="ARBA00048267"/>
    </source>
</evidence>
<dbReference type="GO" id="GO:0008984">
    <property type="term" value="F:protein-glutamate methylesterase activity"/>
    <property type="evidence" value="ECO:0007669"/>
    <property type="project" value="UniProtKB-UniRule"/>
</dbReference>
<dbReference type="GO" id="GO:0050568">
    <property type="term" value="F:protein-glutamine glutaminase activity"/>
    <property type="evidence" value="ECO:0007669"/>
    <property type="project" value="UniProtKB-UniRule"/>
</dbReference>
<dbReference type="InterPro" id="IPR001789">
    <property type="entry name" value="Sig_transdc_resp-reg_receiver"/>
</dbReference>
<feature type="domain" description="CheB-type methylesterase" evidence="9">
    <location>
        <begin position="164"/>
        <end position="355"/>
    </location>
</feature>
<evidence type="ECO:0000313" key="10">
    <source>
        <dbReference type="EMBL" id="AUM11618.1"/>
    </source>
</evidence>
<keyword evidence="3 5" id="KW-0378">Hydrolase</keyword>
<evidence type="ECO:0000313" key="11">
    <source>
        <dbReference type="Proteomes" id="UP000235116"/>
    </source>
</evidence>
<dbReference type="SUPFAM" id="SSF52172">
    <property type="entry name" value="CheY-like"/>
    <property type="match status" value="1"/>
</dbReference>
<feature type="active site" evidence="5 6">
    <location>
        <position position="201"/>
    </location>
</feature>
<reference evidence="11" key="1">
    <citation type="submission" date="2017-08" db="EMBL/GenBank/DDBJ databases">
        <title>Direct submision.</title>
        <authorList>
            <person name="Kim S.-J."/>
            <person name="Rhee S.-K."/>
        </authorList>
    </citation>
    <scope>NUCLEOTIDE SEQUENCE [LARGE SCALE GENOMIC DNA]</scope>
    <source>
        <strain evidence="11">GI5</strain>
    </source>
</reference>
<dbReference type="RefSeq" id="WP_101892958.1">
    <property type="nucleotide sequence ID" value="NZ_CP022684.1"/>
</dbReference>
<comment type="catalytic activity">
    <reaction evidence="5">
        <text>L-glutaminyl-[protein] + H2O = L-glutamyl-[protein] + NH4(+)</text>
        <dbReference type="Rhea" id="RHEA:16441"/>
        <dbReference type="Rhea" id="RHEA-COMP:10207"/>
        <dbReference type="Rhea" id="RHEA-COMP:10208"/>
        <dbReference type="ChEBI" id="CHEBI:15377"/>
        <dbReference type="ChEBI" id="CHEBI:28938"/>
        <dbReference type="ChEBI" id="CHEBI:29973"/>
        <dbReference type="ChEBI" id="CHEBI:30011"/>
        <dbReference type="EC" id="3.5.1.44"/>
    </reaction>
</comment>
<dbReference type="InterPro" id="IPR000673">
    <property type="entry name" value="Sig_transdc_resp-reg_Me-estase"/>
</dbReference>
<keyword evidence="11" id="KW-1185">Reference proteome</keyword>
<evidence type="ECO:0000256" key="5">
    <source>
        <dbReference type="HAMAP-Rule" id="MF_00099"/>
    </source>
</evidence>
<dbReference type="InterPro" id="IPR008248">
    <property type="entry name" value="CheB-like"/>
</dbReference>
<dbReference type="InterPro" id="IPR011006">
    <property type="entry name" value="CheY-like_superfamily"/>
</dbReference>
<dbReference type="GO" id="GO:0006935">
    <property type="term" value="P:chemotaxis"/>
    <property type="evidence" value="ECO:0007669"/>
    <property type="project" value="UniProtKB-UniRule"/>
</dbReference>
<feature type="active site" evidence="5 6">
    <location>
        <position position="175"/>
    </location>
</feature>
<dbReference type="PIRSF" id="PIRSF000876">
    <property type="entry name" value="RR_chemtxs_CheB"/>
    <property type="match status" value="1"/>
</dbReference>
<feature type="modified residue" description="4-aspartylphosphate" evidence="5 7">
    <location>
        <position position="59"/>
    </location>
</feature>
<feature type="domain" description="Response regulatory" evidence="8">
    <location>
        <begin position="8"/>
        <end position="125"/>
    </location>
</feature>
<evidence type="ECO:0000256" key="3">
    <source>
        <dbReference type="ARBA" id="ARBA00022801"/>
    </source>
</evidence>
<organism evidence="10 11">
    <name type="scientific">Ketobacter alkanivorans</name>
    <dbReference type="NCBI Taxonomy" id="1917421"/>
    <lineage>
        <taxon>Bacteria</taxon>
        <taxon>Pseudomonadati</taxon>
        <taxon>Pseudomonadota</taxon>
        <taxon>Gammaproteobacteria</taxon>
        <taxon>Pseudomonadales</taxon>
        <taxon>Ketobacteraceae</taxon>
        <taxon>Ketobacter</taxon>
    </lineage>
</organism>
<dbReference type="SUPFAM" id="SSF52738">
    <property type="entry name" value="Methylesterase CheB, C-terminal domain"/>
    <property type="match status" value="1"/>
</dbReference>
<dbReference type="CDD" id="cd16432">
    <property type="entry name" value="CheB_Rec"/>
    <property type="match status" value="1"/>
</dbReference>
<comment type="function">
    <text evidence="5">Involved in chemotaxis. Part of a chemotaxis signal transduction system that modulates chemotaxis in response to various stimuli. Catalyzes the demethylation of specific methylglutamate residues introduced into the chemoreceptors (methyl-accepting chemotaxis proteins or MCP) by CheR. Also mediates the irreversible deamidation of specific glutamine residues to glutamic acid.</text>
</comment>
<dbReference type="KEGG" id="kak:Kalk_03930"/>
<dbReference type="PROSITE" id="PS50122">
    <property type="entry name" value="CHEB"/>
    <property type="match status" value="1"/>
</dbReference>
<dbReference type="Proteomes" id="UP000235116">
    <property type="component" value="Chromosome"/>
</dbReference>
<dbReference type="PANTHER" id="PTHR42872:SF6">
    <property type="entry name" value="PROTEIN-GLUTAMATE METHYLESTERASE_PROTEIN-GLUTAMINE GLUTAMINASE"/>
    <property type="match status" value="1"/>
</dbReference>
<dbReference type="PANTHER" id="PTHR42872">
    <property type="entry name" value="PROTEIN-GLUTAMATE METHYLESTERASE/PROTEIN-GLUTAMINE GLUTAMINASE"/>
    <property type="match status" value="1"/>
</dbReference>
<gene>
    <name evidence="5" type="primary">cheB</name>
    <name evidence="10" type="ORF">Kalk_03930</name>
</gene>
<dbReference type="NCBIfam" id="NF001965">
    <property type="entry name" value="PRK00742.1"/>
    <property type="match status" value="1"/>
</dbReference>
<evidence type="ECO:0000259" key="8">
    <source>
        <dbReference type="PROSITE" id="PS50110"/>
    </source>
</evidence>
<comment type="catalytic activity">
    <reaction evidence="4 5">
        <text>[protein]-L-glutamate 5-O-methyl ester + H2O = L-glutamyl-[protein] + methanol + H(+)</text>
        <dbReference type="Rhea" id="RHEA:23236"/>
        <dbReference type="Rhea" id="RHEA-COMP:10208"/>
        <dbReference type="Rhea" id="RHEA-COMP:10311"/>
        <dbReference type="ChEBI" id="CHEBI:15377"/>
        <dbReference type="ChEBI" id="CHEBI:15378"/>
        <dbReference type="ChEBI" id="CHEBI:17790"/>
        <dbReference type="ChEBI" id="CHEBI:29973"/>
        <dbReference type="ChEBI" id="CHEBI:82795"/>
        <dbReference type="EC" id="3.1.1.61"/>
    </reaction>
</comment>
<dbReference type="PROSITE" id="PS50110">
    <property type="entry name" value="RESPONSE_REGULATORY"/>
    <property type="match status" value="1"/>
</dbReference>
<comment type="similarity">
    <text evidence="5">Belongs to the CheB family.</text>
</comment>
<dbReference type="Pfam" id="PF00072">
    <property type="entry name" value="Response_reg"/>
    <property type="match status" value="1"/>
</dbReference>
<sequence length="355" mass="38690">MNESKKIKVLIVDDSAVIRQILSQIISNHDDMEVVGTAADPYIARDKIKQLSPDVMTLDVEMPRMDGITFLKNLMRLRPMPVIMISTLTEAGAGITLEALQIGAFDYLPKPKENLGKGLFEYEQQIVEKIRAAAVANVQRLELNSLRSKSDAEQERPKIASYAPKSDYIIAIGASTGGTEAIKEVLLGLPANCPPVVITQHIPPQFSASYAMRMDNTCAMNVHEATSNQKLLPGNAYIAPGDQHLILRRSGGGLVTQLLDTEKVNRHRPSVEVMFDSITELGLKKTVAVLLTGMGADGAQALLRMKEMGSHTIIQDEATSVVWGMPGAAYQLGAHKEVKPLESIAGRLLQLTNKN</sequence>
<dbReference type="EMBL" id="CP022684">
    <property type="protein sequence ID" value="AUM11618.1"/>
    <property type="molecule type" value="Genomic_DNA"/>
</dbReference>
<dbReference type="InterPro" id="IPR035909">
    <property type="entry name" value="CheB_C"/>
</dbReference>
<evidence type="ECO:0000256" key="6">
    <source>
        <dbReference type="PROSITE-ProRule" id="PRU00050"/>
    </source>
</evidence>
<dbReference type="CDD" id="cd17541">
    <property type="entry name" value="REC_CheB-like"/>
    <property type="match status" value="1"/>
</dbReference>
<feature type="active site" evidence="5 6">
    <location>
        <position position="297"/>
    </location>
</feature>
<dbReference type="EC" id="3.5.1.44" evidence="5"/>
<dbReference type="GO" id="GO:0000156">
    <property type="term" value="F:phosphorelay response regulator activity"/>
    <property type="evidence" value="ECO:0007669"/>
    <property type="project" value="InterPro"/>
</dbReference>
<comment type="PTM">
    <text evidence="5">Phosphorylated by CheA. Phosphorylation of the N-terminal regulatory domain activates the methylesterase activity.</text>
</comment>
<accession>A0A2K9LGX7</accession>
<keyword evidence="5 7" id="KW-0597">Phosphoprotein</keyword>
<evidence type="ECO:0000256" key="1">
    <source>
        <dbReference type="ARBA" id="ARBA00022490"/>
    </source>
</evidence>
<comment type="domain">
    <text evidence="5">Contains a C-terminal catalytic domain, and an N-terminal region which modulates catalytic activity.</text>
</comment>
<evidence type="ECO:0000256" key="2">
    <source>
        <dbReference type="ARBA" id="ARBA00022500"/>
    </source>
</evidence>
<name>A0A2K9LGX7_9GAMM</name>
<dbReference type="AlphaFoldDB" id="A0A2K9LGX7"/>
<dbReference type="NCBIfam" id="NF009206">
    <property type="entry name" value="PRK12555.1"/>
    <property type="match status" value="1"/>
</dbReference>
<dbReference type="SMART" id="SM00448">
    <property type="entry name" value="REC"/>
    <property type="match status" value="1"/>
</dbReference>
<dbReference type="GO" id="GO:0005737">
    <property type="term" value="C:cytoplasm"/>
    <property type="evidence" value="ECO:0007669"/>
    <property type="project" value="UniProtKB-SubCell"/>
</dbReference>
<dbReference type="Pfam" id="PF01339">
    <property type="entry name" value="CheB_methylest"/>
    <property type="match status" value="1"/>
</dbReference>